<reference evidence="3 4" key="1">
    <citation type="submission" date="2017-04" db="EMBL/GenBank/DDBJ databases">
        <authorList>
            <person name="Afonso C.L."/>
            <person name="Miller P.J."/>
            <person name="Scott M.A."/>
            <person name="Spackman E."/>
            <person name="Goraichik I."/>
            <person name="Dimitrov K.M."/>
            <person name="Suarez D.L."/>
            <person name="Swayne D.E."/>
        </authorList>
    </citation>
    <scope>NUCLEOTIDE SEQUENCE [LARGE SCALE GENOMIC DNA]</scope>
    <source>
        <strain evidence="3 4">KR-140</strain>
    </source>
</reference>
<dbReference type="GO" id="GO:1902201">
    <property type="term" value="P:negative regulation of bacterial-type flagellum-dependent cell motility"/>
    <property type="evidence" value="ECO:0007669"/>
    <property type="project" value="TreeGrafter"/>
</dbReference>
<feature type="transmembrane region" description="Helical" evidence="1">
    <location>
        <begin position="129"/>
        <end position="147"/>
    </location>
</feature>
<feature type="transmembrane region" description="Helical" evidence="1">
    <location>
        <begin position="25"/>
        <end position="46"/>
    </location>
</feature>
<dbReference type="SUPFAM" id="SSF55073">
    <property type="entry name" value="Nucleotide cyclase"/>
    <property type="match status" value="1"/>
</dbReference>
<dbReference type="AlphaFoldDB" id="A0A1W1UBQ3"/>
<protein>
    <submittedName>
        <fullName evidence="3">Diguanylate cyclase (GGDEF) domain-containing protein</fullName>
    </submittedName>
</protein>
<keyword evidence="1" id="KW-0812">Transmembrane</keyword>
<evidence type="ECO:0000256" key="1">
    <source>
        <dbReference type="SAM" id="Phobius"/>
    </source>
</evidence>
<organism evidence="3 4">
    <name type="scientific">Deinococcus hopiensis KR-140</name>
    <dbReference type="NCBI Taxonomy" id="695939"/>
    <lineage>
        <taxon>Bacteria</taxon>
        <taxon>Thermotogati</taxon>
        <taxon>Deinococcota</taxon>
        <taxon>Deinococci</taxon>
        <taxon>Deinococcales</taxon>
        <taxon>Deinococcaceae</taxon>
        <taxon>Deinococcus</taxon>
    </lineage>
</organism>
<evidence type="ECO:0000259" key="2">
    <source>
        <dbReference type="PROSITE" id="PS50887"/>
    </source>
</evidence>
<dbReference type="GO" id="GO:0005886">
    <property type="term" value="C:plasma membrane"/>
    <property type="evidence" value="ECO:0007669"/>
    <property type="project" value="TreeGrafter"/>
</dbReference>
<dbReference type="CDD" id="cd01949">
    <property type="entry name" value="GGDEF"/>
    <property type="match status" value="1"/>
</dbReference>
<dbReference type="STRING" id="695939.SAMN00790413_06698"/>
<dbReference type="GO" id="GO:0052621">
    <property type="term" value="F:diguanylate cyclase activity"/>
    <property type="evidence" value="ECO:0007669"/>
    <property type="project" value="TreeGrafter"/>
</dbReference>
<proteinExistence type="predicted"/>
<feature type="transmembrane region" description="Helical" evidence="1">
    <location>
        <begin position="104"/>
        <end position="123"/>
    </location>
</feature>
<evidence type="ECO:0000313" key="4">
    <source>
        <dbReference type="Proteomes" id="UP000192582"/>
    </source>
</evidence>
<feature type="transmembrane region" description="Helical" evidence="1">
    <location>
        <begin position="53"/>
        <end position="74"/>
    </location>
</feature>
<accession>A0A1W1UBQ3</accession>
<keyword evidence="1" id="KW-1133">Transmembrane helix</keyword>
<dbReference type="PROSITE" id="PS50887">
    <property type="entry name" value="GGDEF"/>
    <property type="match status" value="1"/>
</dbReference>
<dbReference type="InterPro" id="IPR029787">
    <property type="entry name" value="Nucleotide_cyclase"/>
</dbReference>
<dbReference type="InterPro" id="IPR000160">
    <property type="entry name" value="GGDEF_dom"/>
</dbReference>
<dbReference type="InterPro" id="IPR043128">
    <property type="entry name" value="Rev_trsase/Diguanyl_cyclase"/>
</dbReference>
<dbReference type="PANTHER" id="PTHR45138">
    <property type="entry name" value="REGULATORY COMPONENTS OF SENSORY TRANSDUCTION SYSTEM"/>
    <property type="match status" value="1"/>
</dbReference>
<dbReference type="NCBIfam" id="TIGR00254">
    <property type="entry name" value="GGDEF"/>
    <property type="match status" value="1"/>
</dbReference>
<evidence type="ECO:0000313" key="3">
    <source>
        <dbReference type="EMBL" id="SMB78535.1"/>
    </source>
</evidence>
<dbReference type="InterPro" id="IPR050469">
    <property type="entry name" value="Diguanylate_Cyclase"/>
</dbReference>
<dbReference type="SMART" id="SM00267">
    <property type="entry name" value="GGDEF"/>
    <property type="match status" value="1"/>
</dbReference>
<gene>
    <name evidence="3" type="ORF">SAMN00790413_06698</name>
</gene>
<dbReference type="Gene3D" id="3.30.70.270">
    <property type="match status" value="1"/>
</dbReference>
<dbReference type="EMBL" id="FWWU01000002">
    <property type="protein sequence ID" value="SMB78535.1"/>
    <property type="molecule type" value="Genomic_DNA"/>
</dbReference>
<dbReference type="FunFam" id="3.30.70.270:FF:000001">
    <property type="entry name" value="Diguanylate cyclase domain protein"/>
    <property type="match status" value="1"/>
</dbReference>
<keyword evidence="1" id="KW-0472">Membrane</keyword>
<name>A0A1W1UBQ3_9DEIO</name>
<dbReference type="GO" id="GO:0043709">
    <property type="term" value="P:cell adhesion involved in single-species biofilm formation"/>
    <property type="evidence" value="ECO:0007669"/>
    <property type="project" value="TreeGrafter"/>
</dbReference>
<dbReference type="Pfam" id="PF00990">
    <property type="entry name" value="GGDEF"/>
    <property type="match status" value="1"/>
</dbReference>
<dbReference type="PANTHER" id="PTHR45138:SF9">
    <property type="entry name" value="DIGUANYLATE CYCLASE DGCM-RELATED"/>
    <property type="match status" value="1"/>
</dbReference>
<sequence>MVLLTTALALGYGFFATIAFKENAPVRGELALGAAGLSALLSVLGWRQLRLTVLYPLILCLITGLVWTTLVVLSLRAQPIPSSVLSSCGLVLGLALTWYPLRVALRWALAVCLPVAVAGFWASYADPPALVVGGMLLLLIVYITQYNHELIRERATRQHLETLVIRDPLTGLYNRRVPQEQLTQLLGQKGRPEDVAVVLLDLDRFKSINDTFGHRRGDEVLVTVSSVLSQQFPAGTLLCRWGGEEFLIILYGHAVDQARAAVEQVLEAVRRRTDLDGLTFSAGGAMLTETLDLQDLIALADSRLYAAKAAGRDQACWAT</sequence>
<keyword evidence="4" id="KW-1185">Reference proteome</keyword>
<feature type="domain" description="GGDEF" evidence="2">
    <location>
        <begin position="193"/>
        <end position="319"/>
    </location>
</feature>
<feature type="transmembrane region" description="Helical" evidence="1">
    <location>
        <begin position="80"/>
        <end position="99"/>
    </location>
</feature>
<dbReference type="Proteomes" id="UP000192582">
    <property type="component" value="Unassembled WGS sequence"/>
</dbReference>